<dbReference type="EMBL" id="GDJX01011588">
    <property type="protein sequence ID" value="JAT56348.1"/>
    <property type="molecule type" value="Transcribed_RNA"/>
</dbReference>
<dbReference type="GO" id="GO:0016462">
    <property type="term" value="F:pyrophosphatase activity"/>
    <property type="evidence" value="ECO:0007669"/>
    <property type="project" value="UniProtKB-ARBA"/>
</dbReference>
<dbReference type="Gene3D" id="2.40.320.10">
    <property type="entry name" value="Hypothetical Protein Pfu-838710-001"/>
    <property type="match status" value="1"/>
</dbReference>
<sequence length="360" mass="40390">RRKNDPEEAEQDRGQGGGPRGARGSPPLAPPTPCRQLCNLCRLRRCLVLLCHRSPPISRRQEACPRPLRQGPHHRHHPQLLKSATFTLLNAYPDLAHPDRSRTIAKARILPPLWRRWVPGRVTSSNPPSRSASTIPRSLTTLNPNPRTRGDLPPMEVEVKLRLPDAAAHQRLSDALVPWHLRTHLQENLFFDGAKGELSARRAVLRLRFYDGDARCVLSLKAKAQLSGGVSRVEEEEEDVEPPALGRACAADPSRLATDLPASQIMGRVKDFFDDGKVELLCLGGFRNVRAVYMWEEEGLTLELDESHYDFGTSYELECETAEPERAKEVLEGYLREHGVPYSYSEASKFATFRAGKLLP</sequence>
<feature type="region of interest" description="Disordered" evidence="1">
    <location>
        <begin position="1"/>
        <end position="29"/>
    </location>
</feature>
<dbReference type="PANTHER" id="PTHR34948:SF2">
    <property type="entry name" value="TRIPHOSPHATE TUNNEL METALLOENZYME 3"/>
    <property type="match status" value="1"/>
</dbReference>
<feature type="domain" description="CYTH" evidence="2">
    <location>
        <begin position="154"/>
        <end position="357"/>
    </location>
</feature>
<dbReference type="InterPro" id="IPR033469">
    <property type="entry name" value="CYTH-like_dom_sf"/>
</dbReference>
<proteinExistence type="predicted"/>
<dbReference type="InterPro" id="IPR023577">
    <property type="entry name" value="CYTH_domain"/>
</dbReference>
<feature type="region of interest" description="Disordered" evidence="1">
    <location>
        <begin position="121"/>
        <end position="153"/>
    </location>
</feature>
<dbReference type="SMART" id="SM01118">
    <property type="entry name" value="CYTH"/>
    <property type="match status" value="1"/>
</dbReference>
<name>A0A1D1YNY8_9ARAE</name>
<gene>
    <name evidence="3" type="primary">purH_12</name>
    <name evidence="3" type="ORF">g.63841</name>
</gene>
<dbReference type="CDD" id="cd07374">
    <property type="entry name" value="CYTH-like_Pase"/>
    <property type="match status" value="1"/>
</dbReference>
<feature type="compositionally biased region" description="Polar residues" evidence="1">
    <location>
        <begin position="122"/>
        <end position="146"/>
    </location>
</feature>
<reference evidence="3" key="1">
    <citation type="submission" date="2015-07" db="EMBL/GenBank/DDBJ databases">
        <title>Transcriptome Assembly of Anthurium amnicola.</title>
        <authorList>
            <person name="Suzuki J."/>
        </authorList>
    </citation>
    <scope>NUCLEOTIDE SEQUENCE</scope>
</reference>
<dbReference type="Pfam" id="PF01928">
    <property type="entry name" value="CYTH"/>
    <property type="match status" value="1"/>
</dbReference>
<dbReference type="AlphaFoldDB" id="A0A1D1YNY8"/>
<feature type="non-terminal residue" evidence="3">
    <location>
        <position position="1"/>
    </location>
</feature>
<protein>
    <submittedName>
        <fullName evidence="3">Bifunctional purine biosynthesis protein purH</fullName>
    </submittedName>
</protein>
<evidence type="ECO:0000313" key="3">
    <source>
        <dbReference type="EMBL" id="JAT56348.1"/>
    </source>
</evidence>
<accession>A0A1D1YNY8</accession>
<dbReference type="SUPFAM" id="SSF55154">
    <property type="entry name" value="CYTH-like phosphatases"/>
    <property type="match status" value="1"/>
</dbReference>
<evidence type="ECO:0000259" key="2">
    <source>
        <dbReference type="PROSITE" id="PS51707"/>
    </source>
</evidence>
<organism evidence="3">
    <name type="scientific">Anthurium amnicola</name>
    <dbReference type="NCBI Taxonomy" id="1678845"/>
    <lineage>
        <taxon>Eukaryota</taxon>
        <taxon>Viridiplantae</taxon>
        <taxon>Streptophyta</taxon>
        <taxon>Embryophyta</taxon>
        <taxon>Tracheophyta</taxon>
        <taxon>Spermatophyta</taxon>
        <taxon>Magnoliopsida</taxon>
        <taxon>Liliopsida</taxon>
        <taxon>Araceae</taxon>
        <taxon>Pothoideae</taxon>
        <taxon>Potheae</taxon>
        <taxon>Anthurium</taxon>
    </lineage>
</organism>
<dbReference type="PROSITE" id="PS51707">
    <property type="entry name" value="CYTH"/>
    <property type="match status" value="1"/>
</dbReference>
<evidence type="ECO:0000256" key="1">
    <source>
        <dbReference type="SAM" id="MobiDB-lite"/>
    </source>
</evidence>
<dbReference type="PANTHER" id="PTHR34948">
    <property type="entry name" value="OS08G0299200 PROTEIN"/>
    <property type="match status" value="1"/>
</dbReference>